<dbReference type="Pfam" id="PF06821">
    <property type="entry name" value="Ser_hydrolase"/>
    <property type="match status" value="1"/>
</dbReference>
<protein>
    <submittedName>
        <fullName evidence="1">Serine hydrolase family protein</fullName>
    </submittedName>
</protein>
<gene>
    <name evidence="1" type="ORF">CVP04_00565</name>
</gene>
<comment type="caution">
    <text evidence="1">The sequence shown here is derived from an EMBL/GenBank/DDBJ whole genome shotgun (WGS) entry which is preliminary data.</text>
</comment>
<dbReference type="EMBL" id="PHGZ01000003">
    <property type="protein sequence ID" value="PJG83985.1"/>
    <property type="molecule type" value="Genomic_DNA"/>
</dbReference>
<evidence type="ECO:0000313" key="2">
    <source>
        <dbReference type="Proteomes" id="UP000230282"/>
    </source>
</evidence>
<dbReference type="SUPFAM" id="SSF53474">
    <property type="entry name" value="alpha/beta-Hydrolases"/>
    <property type="match status" value="1"/>
</dbReference>
<name>A0A2M8RYM7_9PAST</name>
<keyword evidence="1" id="KW-0378">Hydrolase</keyword>
<dbReference type="PANTHER" id="PTHR15394:SF3">
    <property type="entry name" value="SERINE HYDROLASE RBBP9"/>
    <property type="match status" value="1"/>
</dbReference>
<dbReference type="RefSeq" id="WP_100295581.1">
    <property type="nucleotide sequence ID" value="NZ_PHGZ01000003.1"/>
</dbReference>
<dbReference type="InterPro" id="IPR010662">
    <property type="entry name" value="RBBP9/YdeN"/>
</dbReference>
<dbReference type="Proteomes" id="UP000230282">
    <property type="component" value="Unassembled WGS sequence"/>
</dbReference>
<dbReference type="OrthoDB" id="9804993at2"/>
<dbReference type="Gene3D" id="3.40.50.1820">
    <property type="entry name" value="alpha/beta hydrolase"/>
    <property type="match status" value="1"/>
</dbReference>
<reference evidence="1 2" key="1">
    <citation type="submission" date="2017-11" db="EMBL/GenBank/DDBJ databases">
        <title>Reclassification of Bisgaard taxon 5 as Caviibacterium pharyngocola gen. nov., sp. nov.</title>
        <authorList>
            <person name="Christensen H."/>
        </authorList>
    </citation>
    <scope>NUCLEOTIDE SEQUENCE [LARGE SCALE GENOMIC DNA]</scope>
    <source>
        <strain evidence="1 2">7_3</strain>
    </source>
</reference>
<sequence length="192" mass="21919">MKQVYIVHGYTASPNSHWFPYLSRELQRRHIRCDSLAMPNSAQPNEREWRAYLSAHTELSEETLFVAHSLGCIATLNFLADRYSTHNLPPILGGIFVSGFYQPLDNLPELTPFATAFAQLPHDHFAQIFRRTPTVIAACDDPVVAHSHSDQLARLLNAEYIRLPQGGHFLDRQGWYEFPLVLAKLCALFEEK</sequence>
<evidence type="ECO:0000313" key="1">
    <source>
        <dbReference type="EMBL" id="PJG83985.1"/>
    </source>
</evidence>
<dbReference type="GO" id="GO:0016787">
    <property type="term" value="F:hydrolase activity"/>
    <property type="evidence" value="ECO:0007669"/>
    <property type="project" value="UniProtKB-KW"/>
</dbReference>
<accession>A0A2M8RYM7</accession>
<dbReference type="PANTHER" id="PTHR15394">
    <property type="entry name" value="SERINE HYDROLASE RBBP9"/>
    <property type="match status" value="1"/>
</dbReference>
<dbReference type="InterPro" id="IPR029058">
    <property type="entry name" value="AB_hydrolase_fold"/>
</dbReference>
<organism evidence="1 2">
    <name type="scientific">Caviibacterium pharyngocola</name>
    <dbReference type="NCBI Taxonomy" id="28159"/>
    <lineage>
        <taxon>Bacteria</taxon>
        <taxon>Pseudomonadati</taxon>
        <taxon>Pseudomonadota</taxon>
        <taxon>Gammaproteobacteria</taxon>
        <taxon>Pasteurellales</taxon>
        <taxon>Pasteurellaceae</taxon>
        <taxon>Caviibacterium</taxon>
    </lineage>
</organism>
<keyword evidence="2" id="KW-1185">Reference proteome</keyword>
<proteinExistence type="predicted"/>
<dbReference type="AlphaFoldDB" id="A0A2M8RYM7"/>